<dbReference type="Proteomes" id="UP000266118">
    <property type="component" value="Chromosome"/>
</dbReference>
<dbReference type="KEGG" id="ark:D6B99_12165"/>
<dbReference type="Pfam" id="PF02469">
    <property type="entry name" value="Fasciclin"/>
    <property type="match status" value="1"/>
</dbReference>
<organism evidence="2 3">
    <name type="scientific">Arachidicoccus soli</name>
    <dbReference type="NCBI Taxonomy" id="2341117"/>
    <lineage>
        <taxon>Bacteria</taxon>
        <taxon>Pseudomonadati</taxon>
        <taxon>Bacteroidota</taxon>
        <taxon>Chitinophagia</taxon>
        <taxon>Chitinophagales</taxon>
        <taxon>Chitinophagaceae</taxon>
        <taxon>Arachidicoccus</taxon>
    </lineage>
</organism>
<reference evidence="2 3" key="1">
    <citation type="submission" date="2018-09" db="EMBL/GenBank/DDBJ databases">
        <title>Arachidicoccus sp. nov., a bacterium isolated from soil.</title>
        <authorList>
            <person name="Weon H.-Y."/>
            <person name="Kwon S.-W."/>
            <person name="Lee S.A."/>
        </authorList>
    </citation>
    <scope>NUCLEOTIDE SEQUENCE [LARGE SCALE GENOMIC DNA]</scope>
    <source>
        <strain evidence="2 3">KIS59-12</strain>
    </source>
</reference>
<dbReference type="Gene3D" id="2.60.120.260">
    <property type="entry name" value="Galactose-binding domain-like"/>
    <property type="match status" value="1"/>
</dbReference>
<protein>
    <submittedName>
        <fullName evidence="2">Fasciclin domain-containing protein</fullName>
    </submittedName>
</protein>
<dbReference type="PROSITE" id="PS50213">
    <property type="entry name" value="FAS1"/>
    <property type="match status" value="2"/>
</dbReference>
<proteinExistence type="predicted"/>
<feature type="domain" description="FAS1" evidence="1">
    <location>
        <begin position="182"/>
        <end position="344"/>
    </location>
</feature>
<name>A0A386HS42_9BACT</name>
<evidence type="ECO:0000259" key="1">
    <source>
        <dbReference type="PROSITE" id="PS50213"/>
    </source>
</evidence>
<dbReference type="PANTHER" id="PTHR10900">
    <property type="entry name" value="PERIOSTIN-RELATED"/>
    <property type="match status" value="1"/>
</dbReference>
<dbReference type="SUPFAM" id="SSF82153">
    <property type="entry name" value="FAS1 domain"/>
    <property type="match status" value="2"/>
</dbReference>
<dbReference type="GO" id="GO:0090729">
    <property type="term" value="F:toxin activity"/>
    <property type="evidence" value="ECO:0007669"/>
    <property type="project" value="InterPro"/>
</dbReference>
<dbReference type="InterPro" id="IPR008979">
    <property type="entry name" value="Galactose-bd-like_sf"/>
</dbReference>
<gene>
    <name evidence="2" type="ORF">D6B99_12165</name>
</gene>
<dbReference type="InterPro" id="IPR036378">
    <property type="entry name" value="FAS1_dom_sf"/>
</dbReference>
<keyword evidence="3" id="KW-1185">Reference proteome</keyword>
<dbReference type="RefSeq" id="WP_119988846.1">
    <property type="nucleotide sequence ID" value="NZ_CP032489.1"/>
</dbReference>
<dbReference type="AlphaFoldDB" id="A0A386HS42"/>
<evidence type="ECO:0000313" key="3">
    <source>
        <dbReference type="Proteomes" id="UP000266118"/>
    </source>
</evidence>
<accession>A0A386HS42</accession>
<dbReference type="PANTHER" id="PTHR10900:SF77">
    <property type="entry name" value="FI19380P1"/>
    <property type="match status" value="1"/>
</dbReference>
<dbReference type="OrthoDB" id="1119934at2"/>
<dbReference type="InterPro" id="IPR005638">
    <property type="entry name" value="Pest_crys_dom-III"/>
</dbReference>
<dbReference type="Gene3D" id="2.30.180.10">
    <property type="entry name" value="FAS1 domain"/>
    <property type="match status" value="2"/>
</dbReference>
<evidence type="ECO:0000313" key="2">
    <source>
        <dbReference type="EMBL" id="AYD48290.1"/>
    </source>
</evidence>
<dbReference type="InterPro" id="IPR000782">
    <property type="entry name" value="FAS1_domain"/>
</dbReference>
<dbReference type="EMBL" id="CP032489">
    <property type="protein sequence ID" value="AYD48290.1"/>
    <property type="molecule type" value="Genomic_DNA"/>
</dbReference>
<dbReference type="Pfam" id="PF03944">
    <property type="entry name" value="Endotoxin_C"/>
    <property type="match status" value="1"/>
</dbReference>
<sequence length="555" mass="61904">MRTKYFQRKIALAICALSFILSIGWSCKKLSIVSTTTDAVNIVGYLDEHPDSFSLFRQMLSITGYDGFLSVYGHYTLFLPTNNAVKLYLQKEGKTALTDINVDTLKDLVKFHLLQDTVYTISFTDGKLPYLTMYGQYLVTGANYQNGVTHITVNKQANILVPNLREGNGVIHVIDKVLQPATSSLAQLVVNNPKYSIFGQALTETGLYDSLNILPGDNPDTTRAWVTLLAESDSVFQTQGINNYDELKAKYSNTGNPKDVADSLHLFVDYHILYNANYLADIISSSSFNTWAPTQVITTKYTGDSILINDDVFNGVHEQGVELDRAGSDISATNGVLHDAAGLIAIKKRSPFPVYWDVCQYPEIMSLPAYYGKQTYNYTLTNLPSFITDPGPAAPSYVYGGAPFVNGDYLKIPLGANRTPWVELKTPLLVQGKYKVWICYRTAGRDNVDQVSIDGVALQRTINHHTYMPSGTDAEREAQGWKVYTSPDQKNWTGYLVGTIDIQTTSQHALRFTNLQGTDNDFWLDMIEFIPVDMDQQYPRFQTDGTPVYAPVVTP</sequence>
<dbReference type="SMART" id="SM00554">
    <property type="entry name" value="FAS1"/>
    <property type="match status" value="1"/>
</dbReference>
<dbReference type="SUPFAM" id="SSF49785">
    <property type="entry name" value="Galactose-binding domain-like"/>
    <property type="match status" value="1"/>
</dbReference>
<dbReference type="InterPro" id="IPR050904">
    <property type="entry name" value="Adhesion/Biosynth-related"/>
</dbReference>
<feature type="domain" description="FAS1" evidence="1">
    <location>
        <begin position="40"/>
        <end position="178"/>
    </location>
</feature>